<dbReference type="EMBL" id="JBHRTI010000010">
    <property type="protein sequence ID" value="MFC3149152.1"/>
    <property type="molecule type" value="Genomic_DNA"/>
</dbReference>
<dbReference type="Pfam" id="PF00072">
    <property type="entry name" value="Response_reg"/>
    <property type="match status" value="1"/>
</dbReference>
<dbReference type="PANTHER" id="PTHR45339:SF1">
    <property type="entry name" value="HYBRID SIGNAL TRANSDUCTION HISTIDINE KINASE J"/>
    <property type="match status" value="1"/>
</dbReference>
<dbReference type="Proteomes" id="UP001595556">
    <property type="component" value="Unassembled WGS sequence"/>
</dbReference>
<protein>
    <submittedName>
        <fullName evidence="5">Response regulator</fullName>
    </submittedName>
</protein>
<dbReference type="PANTHER" id="PTHR45339">
    <property type="entry name" value="HYBRID SIGNAL TRANSDUCTION HISTIDINE KINASE J"/>
    <property type="match status" value="1"/>
</dbReference>
<dbReference type="SUPFAM" id="SSF52172">
    <property type="entry name" value="CheY-like"/>
    <property type="match status" value="1"/>
</dbReference>
<feature type="modified residue" description="4-aspartylphosphate" evidence="3">
    <location>
        <position position="60"/>
    </location>
</feature>
<dbReference type="PROSITE" id="PS50110">
    <property type="entry name" value="RESPONSE_REGULATORY"/>
    <property type="match status" value="1"/>
</dbReference>
<accession>A0ABV7HBK9</accession>
<evidence type="ECO:0000259" key="4">
    <source>
        <dbReference type="PROSITE" id="PS50110"/>
    </source>
</evidence>
<dbReference type="RefSeq" id="WP_377305693.1">
    <property type="nucleotide sequence ID" value="NZ_CP180191.1"/>
</dbReference>
<keyword evidence="1 3" id="KW-0597">Phosphoprotein</keyword>
<evidence type="ECO:0000256" key="2">
    <source>
        <dbReference type="ARBA" id="ARBA00023012"/>
    </source>
</evidence>
<proteinExistence type="predicted"/>
<evidence type="ECO:0000313" key="6">
    <source>
        <dbReference type="Proteomes" id="UP001595556"/>
    </source>
</evidence>
<dbReference type="SMART" id="SM00448">
    <property type="entry name" value="REC"/>
    <property type="match status" value="1"/>
</dbReference>
<dbReference type="CDD" id="cd17546">
    <property type="entry name" value="REC_hyHK_CKI1_RcsC-like"/>
    <property type="match status" value="1"/>
</dbReference>
<organism evidence="5 6">
    <name type="scientific">Piscinibacterium candidicorallinum</name>
    <dbReference type="NCBI Taxonomy" id="1793872"/>
    <lineage>
        <taxon>Bacteria</taxon>
        <taxon>Pseudomonadati</taxon>
        <taxon>Pseudomonadota</taxon>
        <taxon>Betaproteobacteria</taxon>
        <taxon>Burkholderiales</taxon>
        <taxon>Piscinibacterium</taxon>
    </lineage>
</organism>
<keyword evidence="6" id="KW-1185">Reference proteome</keyword>
<feature type="domain" description="Response regulatory" evidence="4">
    <location>
        <begin position="11"/>
        <end position="130"/>
    </location>
</feature>
<dbReference type="InterPro" id="IPR011006">
    <property type="entry name" value="CheY-like_superfamily"/>
</dbReference>
<sequence>MSETLPAAQPRVLVVEDNAFNRQVMLSLLGALGAHAEAVADGEEALALLAERSFDLAFLDFNMPGLNGPETAAALRAREMDSGRAAMPLIGLTGDSGLDTEDACLRAGMNEVLVKPASIHDLRAVLARWTPQP</sequence>
<reference evidence="6" key="1">
    <citation type="journal article" date="2019" name="Int. J. Syst. Evol. Microbiol.">
        <title>The Global Catalogue of Microorganisms (GCM) 10K type strain sequencing project: providing services to taxonomists for standard genome sequencing and annotation.</title>
        <authorList>
            <consortium name="The Broad Institute Genomics Platform"/>
            <consortium name="The Broad Institute Genome Sequencing Center for Infectious Disease"/>
            <person name="Wu L."/>
            <person name="Ma J."/>
        </authorList>
    </citation>
    <scope>NUCLEOTIDE SEQUENCE [LARGE SCALE GENOMIC DNA]</scope>
    <source>
        <strain evidence="6">KCTC 52168</strain>
    </source>
</reference>
<keyword evidence="2" id="KW-0902">Two-component regulatory system</keyword>
<evidence type="ECO:0000313" key="5">
    <source>
        <dbReference type="EMBL" id="MFC3149152.1"/>
    </source>
</evidence>
<evidence type="ECO:0000256" key="3">
    <source>
        <dbReference type="PROSITE-ProRule" id="PRU00169"/>
    </source>
</evidence>
<dbReference type="InterPro" id="IPR001789">
    <property type="entry name" value="Sig_transdc_resp-reg_receiver"/>
</dbReference>
<gene>
    <name evidence="5" type="ORF">ACFOEN_16135</name>
</gene>
<dbReference type="Gene3D" id="3.40.50.2300">
    <property type="match status" value="1"/>
</dbReference>
<name>A0ABV7HBK9_9BURK</name>
<evidence type="ECO:0000256" key="1">
    <source>
        <dbReference type="ARBA" id="ARBA00022553"/>
    </source>
</evidence>
<comment type="caution">
    <text evidence="5">The sequence shown here is derived from an EMBL/GenBank/DDBJ whole genome shotgun (WGS) entry which is preliminary data.</text>
</comment>